<comment type="catalytic activity">
    <reaction evidence="1">
        <text>Release of an N-terminal tripeptide from a polypeptide.</text>
        <dbReference type="EC" id="3.4.14.10"/>
    </reaction>
</comment>
<dbReference type="GO" id="GO:0004252">
    <property type="term" value="F:serine-type endopeptidase activity"/>
    <property type="evidence" value="ECO:0007669"/>
    <property type="project" value="UniProtKB-UniRule"/>
</dbReference>
<feature type="active site" description="Charge relay system" evidence="15">
    <location>
        <position position="482"/>
    </location>
</feature>
<comment type="function">
    <text evidence="2">Secreted tripeptidyl-peptidase which degrades proteins at acidic pHs and is involved in virulence.</text>
</comment>
<feature type="active site" description="Charge relay system" evidence="15">
    <location>
        <position position="285"/>
    </location>
</feature>
<evidence type="ECO:0000256" key="1">
    <source>
        <dbReference type="ARBA" id="ARBA00001910"/>
    </source>
</evidence>
<evidence type="ECO:0000256" key="14">
    <source>
        <dbReference type="ARBA" id="ARBA00023180"/>
    </source>
</evidence>
<evidence type="ECO:0000256" key="16">
    <source>
        <dbReference type="SAM" id="SignalP"/>
    </source>
</evidence>
<dbReference type="InterPro" id="IPR000209">
    <property type="entry name" value="Peptidase_S8/S53_dom"/>
</dbReference>
<dbReference type="CDD" id="cd04056">
    <property type="entry name" value="Peptidases_S53"/>
    <property type="match status" value="1"/>
</dbReference>
<evidence type="ECO:0000313" key="19">
    <source>
        <dbReference type="Proteomes" id="UP000313359"/>
    </source>
</evidence>
<dbReference type="PANTHER" id="PTHR14218:SF15">
    <property type="entry name" value="TRIPEPTIDYL-PEPTIDASE 1"/>
    <property type="match status" value="1"/>
</dbReference>
<dbReference type="Gene3D" id="3.40.50.200">
    <property type="entry name" value="Peptidase S8/S53 domain"/>
    <property type="match status" value="1"/>
</dbReference>
<dbReference type="PANTHER" id="PTHR14218">
    <property type="entry name" value="PROTEASE S8 TRIPEPTIDYL PEPTIDASE I CLN2"/>
    <property type="match status" value="1"/>
</dbReference>
<dbReference type="SMART" id="SM00944">
    <property type="entry name" value="Pro-kuma_activ"/>
    <property type="match status" value="1"/>
</dbReference>
<dbReference type="GO" id="GO:0005576">
    <property type="term" value="C:extracellular region"/>
    <property type="evidence" value="ECO:0007669"/>
    <property type="project" value="UniProtKB-SubCell"/>
</dbReference>
<keyword evidence="6 15" id="KW-0645">Protease</keyword>
<evidence type="ECO:0000256" key="11">
    <source>
        <dbReference type="ARBA" id="ARBA00022837"/>
    </source>
</evidence>
<gene>
    <name evidence="18" type="ORF">L227DRAFT_496884</name>
</gene>
<evidence type="ECO:0000256" key="13">
    <source>
        <dbReference type="ARBA" id="ARBA00023145"/>
    </source>
</evidence>
<dbReference type="InterPro" id="IPR050819">
    <property type="entry name" value="Tripeptidyl-peptidase_I"/>
</dbReference>
<dbReference type="InterPro" id="IPR015366">
    <property type="entry name" value="S53_propep"/>
</dbReference>
<keyword evidence="12" id="KW-0843">Virulence</keyword>
<keyword evidence="14" id="KW-0325">Glycoprotein</keyword>
<feature type="binding site" evidence="15">
    <location>
        <position position="545"/>
    </location>
    <ligand>
        <name>Ca(2+)</name>
        <dbReference type="ChEBI" id="CHEBI:29108"/>
    </ligand>
</feature>
<evidence type="ECO:0000256" key="3">
    <source>
        <dbReference type="ARBA" id="ARBA00004239"/>
    </source>
</evidence>
<keyword evidence="10 15" id="KW-0720">Serine protease</keyword>
<feature type="binding site" evidence="15">
    <location>
        <position position="543"/>
    </location>
    <ligand>
        <name>Ca(2+)</name>
        <dbReference type="ChEBI" id="CHEBI:29108"/>
    </ligand>
</feature>
<dbReference type="Pfam" id="PF09286">
    <property type="entry name" value="Pro-kuma_activ"/>
    <property type="match status" value="1"/>
</dbReference>
<evidence type="ECO:0000256" key="9">
    <source>
        <dbReference type="ARBA" id="ARBA00022801"/>
    </source>
</evidence>
<evidence type="ECO:0000256" key="5">
    <source>
        <dbReference type="ARBA" id="ARBA00022525"/>
    </source>
</evidence>
<feature type="chain" id="PRO_5022811534" description="tripeptidyl-peptidase II" evidence="16">
    <location>
        <begin position="19"/>
        <end position="564"/>
    </location>
</feature>
<comment type="cofactor">
    <cofactor evidence="15">
        <name>Ca(2+)</name>
        <dbReference type="ChEBI" id="CHEBI:29108"/>
    </cofactor>
    <text evidence="15">Binds 1 Ca(2+) ion per subunit.</text>
</comment>
<dbReference type="InterPro" id="IPR036852">
    <property type="entry name" value="Peptidase_S8/S53_dom_sf"/>
</dbReference>
<dbReference type="PROSITE" id="PS51695">
    <property type="entry name" value="SEDOLISIN"/>
    <property type="match status" value="1"/>
</dbReference>
<accession>A0A5C2SJK7</accession>
<evidence type="ECO:0000256" key="2">
    <source>
        <dbReference type="ARBA" id="ARBA00002451"/>
    </source>
</evidence>
<dbReference type="EMBL" id="ML122255">
    <property type="protein sequence ID" value="RPD63821.1"/>
    <property type="molecule type" value="Genomic_DNA"/>
</dbReference>
<dbReference type="GO" id="GO:0006508">
    <property type="term" value="P:proteolysis"/>
    <property type="evidence" value="ECO:0007669"/>
    <property type="project" value="UniProtKB-KW"/>
</dbReference>
<dbReference type="GO" id="GO:0046872">
    <property type="term" value="F:metal ion binding"/>
    <property type="evidence" value="ECO:0007669"/>
    <property type="project" value="UniProtKB-UniRule"/>
</dbReference>
<evidence type="ECO:0000313" key="18">
    <source>
        <dbReference type="EMBL" id="RPD63821.1"/>
    </source>
</evidence>
<evidence type="ECO:0000256" key="6">
    <source>
        <dbReference type="ARBA" id="ARBA00022670"/>
    </source>
</evidence>
<feature type="binding site" evidence="15">
    <location>
        <position position="525"/>
    </location>
    <ligand>
        <name>Ca(2+)</name>
        <dbReference type="ChEBI" id="CHEBI:29108"/>
    </ligand>
</feature>
<evidence type="ECO:0000256" key="7">
    <source>
        <dbReference type="ARBA" id="ARBA00022723"/>
    </source>
</evidence>
<evidence type="ECO:0000256" key="15">
    <source>
        <dbReference type="PROSITE-ProRule" id="PRU01032"/>
    </source>
</evidence>
<dbReference type="GO" id="GO:0008240">
    <property type="term" value="F:tripeptidyl-peptidase activity"/>
    <property type="evidence" value="ECO:0007669"/>
    <property type="project" value="UniProtKB-EC"/>
</dbReference>
<dbReference type="EC" id="3.4.14.10" evidence="4"/>
<reference evidence="18" key="1">
    <citation type="journal article" date="2018" name="Genome Biol. Evol.">
        <title>Genomics and development of Lentinus tigrinus, a white-rot wood-decaying mushroom with dimorphic fruiting bodies.</title>
        <authorList>
            <person name="Wu B."/>
            <person name="Xu Z."/>
            <person name="Knudson A."/>
            <person name="Carlson A."/>
            <person name="Chen N."/>
            <person name="Kovaka S."/>
            <person name="LaButti K."/>
            <person name="Lipzen A."/>
            <person name="Pennachio C."/>
            <person name="Riley R."/>
            <person name="Schakwitz W."/>
            <person name="Umezawa K."/>
            <person name="Ohm R.A."/>
            <person name="Grigoriev I.V."/>
            <person name="Nagy L.G."/>
            <person name="Gibbons J."/>
            <person name="Hibbett D."/>
        </authorList>
    </citation>
    <scope>NUCLEOTIDE SEQUENCE [LARGE SCALE GENOMIC DNA]</scope>
    <source>
        <strain evidence="18">ALCF2SS1-6</strain>
    </source>
</reference>
<evidence type="ECO:0000256" key="4">
    <source>
        <dbReference type="ARBA" id="ARBA00012462"/>
    </source>
</evidence>
<dbReference type="STRING" id="1328759.A0A5C2SJK7"/>
<feature type="domain" description="Peptidase S53" evidence="17">
    <location>
        <begin position="211"/>
        <end position="564"/>
    </location>
</feature>
<protein>
    <recommendedName>
        <fullName evidence="4">tripeptidyl-peptidase II</fullName>
        <ecNumber evidence="4">3.4.14.10</ecNumber>
    </recommendedName>
</protein>
<dbReference type="OrthoDB" id="409122at2759"/>
<comment type="subcellular location">
    <subcellularLocation>
        <location evidence="3">Secreted</location>
        <location evidence="3">Extracellular space</location>
    </subcellularLocation>
</comment>
<dbReference type="SUPFAM" id="SSF54897">
    <property type="entry name" value="Protease propeptides/inhibitors"/>
    <property type="match status" value="1"/>
</dbReference>
<dbReference type="AlphaFoldDB" id="A0A5C2SJK7"/>
<dbReference type="Proteomes" id="UP000313359">
    <property type="component" value="Unassembled WGS sequence"/>
</dbReference>
<sequence length="564" mass="58687">MVAAGLLALLTFFALTLGAPTYDALHVHDTRAAAPAGYKASLAADPNEVLNLRIALKTDTSALVQKLLDVSTPGSKDYRKFLSKAQVEKLTAPSADGVAAVNAWLKKNGLTATPGATNQWLNIEVPVAKANAMLDTDFTVYENKDTGISAVRTLAYSLPKSVKPFVDFIYPVTAFPVQSSRGIAAKHTTGVFRNSTMGRRAGTADPSCAETMTPQCLQALYNIPTEPATQSSNTMVVSSFVNSFASTADLSSFLSDFRPDMSSDTTFAVTTLDGGQNDESQPSTEGSLDIQYTVGIATEVPTTFFTVGSNNGGDLTGFLDLVNELISQDNPPTVFTTSFGFPEELVPEDLANNICNAYAQLGARGTSILFSSGDSGVDDGQGGTCTTFRPTFPSGCPFVTVVGATQGVSPEVAADFSSGGFSNVFTQPDYQQDAVGSYLSKLGDVNAGLFNTGGRGFPDVSAAGVAYQVNIGGEVQPVSGTSASTPLFASMVALLNDRLIAGGQAPMGFLNPMLYSSGLTALDDVVQGSNPGCGTDGFPADQGWDPVTGLGTPDFAKFLTVLGL</sequence>
<evidence type="ECO:0000256" key="10">
    <source>
        <dbReference type="ARBA" id="ARBA00022825"/>
    </source>
</evidence>
<keyword evidence="9 15" id="KW-0378">Hydrolase</keyword>
<evidence type="ECO:0000256" key="12">
    <source>
        <dbReference type="ARBA" id="ARBA00023026"/>
    </source>
</evidence>
<feature type="binding site" evidence="15">
    <location>
        <position position="524"/>
    </location>
    <ligand>
        <name>Ca(2+)</name>
        <dbReference type="ChEBI" id="CHEBI:29108"/>
    </ligand>
</feature>
<keyword evidence="13" id="KW-0865">Zymogen</keyword>
<keyword evidence="7 15" id="KW-0479">Metal-binding</keyword>
<keyword evidence="5" id="KW-0964">Secreted</keyword>
<name>A0A5C2SJK7_9APHY</name>
<feature type="signal peptide" evidence="16">
    <location>
        <begin position="1"/>
        <end position="18"/>
    </location>
</feature>
<dbReference type="Pfam" id="PF00082">
    <property type="entry name" value="Peptidase_S8"/>
    <property type="match status" value="1"/>
</dbReference>
<keyword evidence="8 16" id="KW-0732">Signal</keyword>
<evidence type="ECO:0000259" key="17">
    <source>
        <dbReference type="PROSITE" id="PS51695"/>
    </source>
</evidence>
<proteinExistence type="predicted"/>
<dbReference type="InterPro" id="IPR030400">
    <property type="entry name" value="Sedolisin_dom"/>
</dbReference>
<dbReference type="CDD" id="cd11377">
    <property type="entry name" value="Pro-peptidase_S53"/>
    <property type="match status" value="1"/>
</dbReference>
<dbReference type="SUPFAM" id="SSF52743">
    <property type="entry name" value="Subtilisin-like"/>
    <property type="match status" value="1"/>
</dbReference>
<keyword evidence="11 15" id="KW-0106">Calcium</keyword>
<dbReference type="FunFam" id="3.40.50.200:FF:000015">
    <property type="entry name" value="Tripeptidyl peptidase A"/>
    <property type="match status" value="1"/>
</dbReference>
<organism evidence="18 19">
    <name type="scientific">Lentinus tigrinus ALCF2SS1-6</name>
    <dbReference type="NCBI Taxonomy" id="1328759"/>
    <lineage>
        <taxon>Eukaryota</taxon>
        <taxon>Fungi</taxon>
        <taxon>Dikarya</taxon>
        <taxon>Basidiomycota</taxon>
        <taxon>Agaricomycotina</taxon>
        <taxon>Agaricomycetes</taxon>
        <taxon>Polyporales</taxon>
        <taxon>Polyporaceae</taxon>
        <taxon>Lentinus</taxon>
    </lineage>
</organism>
<feature type="active site" description="Charge relay system" evidence="15">
    <location>
        <position position="289"/>
    </location>
</feature>
<keyword evidence="19" id="KW-1185">Reference proteome</keyword>
<evidence type="ECO:0000256" key="8">
    <source>
        <dbReference type="ARBA" id="ARBA00022729"/>
    </source>
</evidence>